<protein>
    <submittedName>
        <fullName evidence="4">Uncharacterized protein</fullName>
    </submittedName>
</protein>
<feature type="transmembrane region" description="Helical" evidence="2">
    <location>
        <begin position="190"/>
        <end position="211"/>
    </location>
</feature>
<feature type="transmembrane region" description="Helical" evidence="2">
    <location>
        <begin position="142"/>
        <end position="169"/>
    </location>
</feature>
<accession>A0ABR0FDG1</accession>
<dbReference type="RefSeq" id="XP_062730667.1">
    <property type="nucleotide sequence ID" value="XM_062880447.1"/>
</dbReference>
<dbReference type="Proteomes" id="UP001322138">
    <property type="component" value="Unassembled WGS sequence"/>
</dbReference>
<feature type="chain" id="PRO_5045397206" evidence="3">
    <location>
        <begin position="16"/>
        <end position="220"/>
    </location>
</feature>
<gene>
    <name evidence="4" type="ORF">QC761_512890</name>
</gene>
<keyword evidence="2" id="KW-0472">Membrane</keyword>
<keyword evidence="2" id="KW-0812">Transmembrane</keyword>
<feature type="compositionally biased region" description="Polar residues" evidence="1">
    <location>
        <begin position="25"/>
        <end position="37"/>
    </location>
</feature>
<evidence type="ECO:0000256" key="1">
    <source>
        <dbReference type="SAM" id="MobiDB-lite"/>
    </source>
</evidence>
<keyword evidence="5" id="KW-1185">Reference proteome</keyword>
<feature type="region of interest" description="Disordered" evidence="1">
    <location>
        <begin position="17"/>
        <end position="37"/>
    </location>
</feature>
<organism evidence="4 5">
    <name type="scientific">Podospora bellae-mahoneyi</name>
    <dbReference type="NCBI Taxonomy" id="2093777"/>
    <lineage>
        <taxon>Eukaryota</taxon>
        <taxon>Fungi</taxon>
        <taxon>Dikarya</taxon>
        <taxon>Ascomycota</taxon>
        <taxon>Pezizomycotina</taxon>
        <taxon>Sordariomycetes</taxon>
        <taxon>Sordariomycetidae</taxon>
        <taxon>Sordariales</taxon>
        <taxon>Podosporaceae</taxon>
        <taxon>Podospora</taxon>
    </lineage>
</organism>
<keyword evidence="3" id="KW-0732">Signal</keyword>
<sequence length="220" mass="23691">MHIAGLICLAPQALTTAPTTSRTTPHQQSTSQPASATMSSTHCKACKSIRCSPAPPKITCSCPVTTLHGTVTTVHSTTEPIKAVTVELRDPTTKNVTDTVTTLQPAHAPAELPSTTIVRCWVTFPSTPKSVRSRQRPVFKHMIIFALSGLIVGIIIGCWGSMACSQSFAQNDALRSWRRYAGLLLRKTKICWLWVFIVVGSGRITVFGGILRGNGGVPRL</sequence>
<comment type="caution">
    <text evidence="4">The sequence shown here is derived from an EMBL/GenBank/DDBJ whole genome shotgun (WGS) entry which is preliminary data.</text>
</comment>
<keyword evidence="2" id="KW-1133">Transmembrane helix</keyword>
<dbReference type="EMBL" id="JAFFGZ010000007">
    <property type="protein sequence ID" value="KAK4641691.1"/>
    <property type="molecule type" value="Genomic_DNA"/>
</dbReference>
<reference evidence="4 5" key="1">
    <citation type="journal article" date="2023" name="bioRxiv">
        <title>High-quality genome assemblies of four members of thePodospora anserinaspecies complex.</title>
        <authorList>
            <person name="Ament-Velasquez S.L."/>
            <person name="Vogan A.A."/>
            <person name="Wallerman O."/>
            <person name="Hartmann F."/>
            <person name="Gautier V."/>
            <person name="Silar P."/>
            <person name="Giraud T."/>
            <person name="Johannesson H."/>
        </authorList>
    </citation>
    <scope>NUCLEOTIDE SEQUENCE [LARGE SCALE GENOMIC DNA]</scope>
    <source>
        <strain evidence="4 5">CBS 112042</strain>
    </source>
</reference>
<proteinExistence type="predicted"/>
<evidence type="ECO:0000256" key="2">
    <source>
        <dbReference type="SAM" id="Phobius"/>
    </source>
</evidence>
<feature type="signal peptide" evidence="3">
    <location>
        <begin position="1"/>
        <end position="15"/>
    </location>
</feature>
<name>A0ABR0FDG1_9PEZI</name>
<evidence type="ECO:0000256" key="3">
    <source>
        <dbReference type="SAM" id="SignalP"/>
    </source>
</evidence>
<dbReference type="GeneID" id="87899929"/>
<evidence type="ECO:0000313" key="4">
    <source>
        <dbReference type="EMBL" id="KAK4641691.1"/>
    </source>
</evidence>
<evidence type="ECO:0000313" key="5">
    <source>
        <dbReference type="Proteomes" id="UP001322138"/>
    </source>
</evidence>